<dbReference type="AlphaFoldDB" id="A0A8J5QN11"/>
<reference evidence="2" key="1">
    <citation type="submission" date="2020-03" db="EMBL/GenBank/DDBJ databases">
        <authorList>
            <person name="Chebbi M.A."/>
            <person name="Drezen J.M."/>
        </authorList>
    </citation>
    <scope>NUCLEOTIDE SEQUENCE</scope>
    <source>
        <tissue evidence="2">Whole body</tissue>
    </source>
</reference>
<name>A0A8J5QN11_9HYME</name>
<accession>A0A8J5QN11</accession>
<feature type="compositionally biased region" description="Basic and acidic residues" evidence="1">
    <location>
        <begin position="65"/>
        <end position="80"/>
    </location>
</feature>
<evidence type="ECO:0000313" key="2">
    <source>
        <dbReference type="EMBL" id="KAG8036515.1"/>
    </source>
</evidence>
<proteinExistence type="predicted"/>
<protein>
    <submittedName>
        <fullName evidence="2">Uncharacterized protein</fullName>
    </submittedName>
</protein>
<evidence type="ECO:0000313" key="3">
    <source>
        <dbReference type="Proteomes" id="UP000729913"/>
    </source>
</evidence>
<organism evidence="2 3">
    <name type="scientific">Cotesia typhae</name>
    <dbReference type="NCBI Taxonomy" id="2053667"/>
    <lineage>
        <taxon>Eukaryota</taxon>
        <taxon>Metazoa</taxon>
        <taxon>Ecdysozoa</taxon>
        <taxon>Arthropoda</taxon>
        <taxon>Hexapoda</taxon>
        <taxon>Insecta</taxon>
        <taxon>Pterygota</taxon>
        <taxon>Neoptera</taxon>
        <taxon>Endopterygota</taxon>
        <taxon>Hymenoptera</taxon>
        <taxon>Apocrita</taxon>
        <taxon>Ichneumonoidea</taxon>
        <taxon>Braconidae</taxon>
        <taxon>Microgastrinae</taxon>
        <taxon>Cotesia</taxon>
    </lineage>
</organism>
<comment type="caution">
    <text evidence="2">The sequence shown here is derived from an EMBL/GenBank/DDBJ whole genome shotgun (WGS) entry which is preliminary data.</text>
</comment>
<reference evidence="2" key="2">
    <citation type="submission" date="2021-04" db="EMBL/GenBank/DDBJ databases">
        <title>Genome-wide patterns of bracovirus chromosomal integration into multiple host tissues during parasitism.</title>
        <authorList>
            <person name="Chebbi M.A.C."/>
        </authorList>
    </citation>
    <scope>NUCLEOTIDE SEQUENCE</scope>
    <source>
        <tissue evidence="2">Whole body</tissue>
    </source>
</reference>
<feature type="region of interest" description="Disordered" evidence="1">
    <location>
        <begin position="29"/>
        <end position="80"/>
    </location>
</feature>
<dbReference type="Proteomes" id="UP000729913">
    <property type="component" value="Unassembled WGS sequence"/>
</dbReference>
<evidence type="ECO:0000256" key="1">
    <source>
        <dbReference type="SAM" id="MobiDB-lite"/>
    </source>
</evidence>
<sequence>MQWLFAVIVAVSSREGDAPKSYVLAENSKFSTERTKSKGGASLMSPPGHPGSVGSVQRRAANPGEGKHETESSKRDHERI</sequence>
<dbReference type="EMBL" id="JAAOIC020000048">
    <property type="protein sequence ID" value="KAG8036515.1"/>
    <property type="molecule type" value="Genomic_DNA"/>
</dbReference>
<gene>
    <name evidence="2" type="ORF">G9C98_003837</name>
</gene>
<keyword evidence="3" id="KW-1185">Reference proteome</keyword>